<dbReference type="EMBL" id="JBHSFE010000003">
    <property type="protein sequence ID" value="MFC4606742.1"/>
    <property type="molecule type" value="Genomic_DNA"/>
</dbReference>
<evidence type="ECO:0000313" key="2">
    <source>
        <dbReference type="EMBL" id="MFC4606742.1"/>
    </source>
</evidence>
<sequence>MSRRDRKEEEVRRMLETRHPAVPADLAARATEHGTRLLRRHRAVRRAAWLLLMAAAIAFAIWAAAAEPWVTPPTDTTPPLEGW</sequence>
<proteinExistence type="predicted"/>
<gene>
    <name evidence="2" type="ORF">ACFO9E_02705</name>
</gene>
<accession>A0ABV9G1I3</accession>
<feature type="transmembrane region" description="Helical" evidence="1">
    <location>
        <begin position="47"/>
        <end position="65"/>
    </location>
</feature>
<keyword evidence="1" id="KW-1133">Transmembrane helix</keyword>
<dbReference type="Proteomes" id="UP001595993">
    <property type="component" value="Unassembled WGS sequence"/>
</dbReference>
<comment type="caution">
    <text evidence="2">The sequence shown here is derived from an EMBL/GenBank/DDBJ whole genome shotgun (WGS) entry which is preliminary data.</text>
</comment>
<organism evidence="2 3">
    <name type="scientific">Streptomyces maoxianensis</name>
    <dbReference type="NCBI Taxonomy" id="1459942"/>
    <lineage>
        <taxon>Bacteria</taxon>
        <taxon>Bacillati</taxon>
        <taxon>Actinomycetota</taxon>
        <taxon>Actinomycetes</taxon>
        <taxon>Kitasatosporales</taxon>
        <taxon>Streptomycetaceae</taxon>
        <taxon>Streptomyces</taxon>
    </lineage>
</organism>
<evidence type="ECO:0008006" key="4">
    <source>
        <dbReference type="Google" id="ProtNLM"/>
    </source>
</evidence>
<protein>
    <recommendedName>
        <fullName evidence="4">DUF3040 domain-containing protein</fullName>
    </recommendedName>
</protein>
<evidence type="ECO:0000313" key="3">
    <source>
        <dbReference type="Proteomes" id="UP001595993"/>
    </source>
</evidence>
<keyword evidence="1" id="KW-0812">Transmembrane</keyword>
<reference evidence="3" key="1">
    <citation type="journal article" date="2019" name="Int. J. Syst. Evol. Microbiol.">
        <title>The Global Catalogue of Microorganisms (GCM) 10K type strain sequencing project: providing services to taxonomists for standard genome sequencing and annotation.</title>
        <authorList>
            <consortium name="The Broad Institute Genomics Platform"/>
            <consortium name="The Broad Institute Genome Sequencing Center for Infectious Disease"/>
            <person name="Wu L."/>
            <person name="Ma J."/>
        </authorList>
    </citation>
    <scope>NUCLEOTIDE SEQUENCE [LARGE SCALE GENOMIC DNA]</scope>
    <source>
        <strain evidence="3">CGMCC 4.7139</strain>
    </source>
</reference>
<name>A0ABV9G1I3_9ACTN</name>
<keyword evidence="1" id="KW-0472">Membrane</keyword>
<dbReference type="RefSeq" id="WP_381191193.1">
    <property type="nucleotide sequence ID" value="NZ_JBHSFE010000003.1"/>
</dbReference>
<keyword evidence="3" id="KW-1185">Reference proteome</keyword>
<evidence type="ECO:0000256" key="1">
    <source>
        <dbReference type="SAM" id="Phobius"/>
    </source>
</evidence>